<proteinExistence type="predicted"/>
<gene>
    <name evidence="1" type="ORF">GCM10009863_51910</name>
</gene>
<evidence type="ECO:0008006" key="3">
    <source>
        <dbReference type="Google" id="ProtNLM"/>
    </source>
</evidence>
<protein>
    <recommendedName>
        <fullName evidence="3">DUF2087 domain-containing protein</fullName>
    </recommendedName>
</protein>
<evidence type="ECO:0000313" key="1">
    <source>
        <dbReference type="EMBL" id="GAA2630064.1"/>
    </source>
</evidence>
<dbReference type="RefSeq" id="WP_344568987.1">
    <property type="nucleotide sequence ID" value="NZ_BAAARJ010000018.1"/>
</dbReference>
<keyword evidence="2" id="KW-1185">Reference proteome</keyword>
<comment type="caution">
    <text evidence="1">The sequence shown here is derived from an EMBL/GenBank/DDBJ whole genome shotgun (WGS) entry which is preliminary data.</text>
</comment>
<dbReference type="EMBL" id="BAAARJ010000018">
    <property type="protein sequence ID" value="GAA2630064.1"/>
    <property type="molecule type" value="Genomic_DNA"/>
</dbReference>
<sequence>MTYRRAVLLATARAEGGTWTTSRAWDLYRTLHLAPGRRTARRDLQHLARAGRLTPLDGSTRAYTNNPRKDT</sequence>
<dbReference type="Proteomes" id="UP001501447">
    <property type="component" value="Unassembled WGS sequence"/>
</dbReference>
<accession>A0ABN3QM23</accession>
<reference evidence="1 2" key="1">
    <citation type="journal article" date="2019" name="Int. J. Syst. Evol. Microbiol.">
        <title>The Global Catalogue of Microorganisms (GCM) 10K type strain sequencing project: providing services to taxonomists for standard genome sequencing and annotation.</title>
        <authorList>
            <consortium name="The Broad Institute Genomics Platform"/>
            <consortium name="The Broad Institute Genome Sequencing Center for Infectious Disease"/>
            <person name="Wu L."/>
            <person name="Ma J."/>
        </authorList>
    </citation>
    <scope>NUCLEOTIDE SEQUENCE [LARGE SCALE GENOMIC DNA]</scope>
    <source>
        <strain evidence="1 2">JCM 16373</strain>
    </source>
</reference>
<organism evidence="1 2">
    <name type="scientific">Streptomyces axinellae</name>
    <dbReference type="NCBI Taxonomy" id="552788"/>
    <lineage>
        <taxon>Bacteria</taxon>
        <taxon>Bacillati</taxon>
        <taxon>Actinomycetota</taxon>
        <taxon>Actinomycetes</taxon>
        <taxon>Kitasatosporales</taxon>
        <taxon>Streptomycetaceae</taxon>
        <taxon>Streptomyces</taxon>
    </lineage>
</organism>
<name>A0ABN3QM23_9ACTN</name>
<evidence type="ECO:0000313" key="2">
    <source>
        <dbReference type="Proteomes" id="UP001501447"/>
    </source>
</evidence>